<keyword evidence="1" id="KW-0732">Signal</keyword>
<evidence type="ECO:0000313" key="3">
    <source>
        <dbReference type="Proteomes" id="UP000597338"/>
    </source>
</evidence>
<dbReference type="RefSeq" id="WP_188751622.1">
    <property type="nucleotide sequence ID" value="NZ_BMIK01000009.1"/>
</dbReference>
<dbReference type="EMBL" id="BMIK01000009">
    <property type="protein sequence ID" value="GGC33697.1"/>
    <property type="molecule type" value="Genomic_DNA"/>
</dbReference>
<keyword evidence="3" id="KW-1185">Reference proteome</keyword>
<accession>A0ABQ1M4W3</accession>
<proteinExistence type="predicted"/>
<feature type="chain" id="PRO_5046811678" evidence="1">
    <location>
        <begin position="21"/>
        <end position="206"/>
    </location>
</feature>
<feature type="signal peptide" evidence="1">
    <location>
        <begin position="1"/>
        <end position="20"/>
    </location>
</feature>
<evidence type="ECO:0000313" key="2">
    <source>
        <dbReference type="EMBL" id="GGC33697.1"/>
    </source>
</evidence>
<gene>
    <name evidence="2" type="ORF">GCM10011386_27340</name>
</gene>
<comment type="caution">
    <text evidence="2">The sequence shown here is derived from an EMBL/GenBank/DDBJ whole genome shotgun (WGS) entry which is preliminary data.</text>
</comment>
<protein>
    <submittedName>
        <fullName evidence="2">Uncharacterized protein</fullName>
    </submittedName>
</protein>
<dbReference type="Proteomes" id="UP000597338">
    <property type="component" value="Unassembled WGS sequence"/>
</dbReference>
<organism evidence="2 3">
    <name type="scientific">Parapedobacter defluvii</name>
    <dbReference type="NCBI Taxonomy" id="2045106"/>
    <lineage>
        <taxon>Bacteria</taxon>
        <taxon>Pseudomonadati</taxon>
        <taxon>Bacteroidota</taxon>
        <taxon>Sphingobacteriia</taxon>
        <taxon>Sphingobacteriales</taxon>
        <taxon>Sphingobacteriaceae</taxon>
        <taxon>Parapedobacter</taxon>
    </lineage>
</organism>
<evidence type="ECO:0000256" key="1">
    <source>
        <dbReference type="SAM" id="SignalP"/>
    </source>
</evidence>
<reference evidence="3" key="1">
    <citation type="journal article" date="2019" name="Int. J. Syst. Evol. Microbiol.">
        <title>The Global Catalogue of Microorganisms (GCM) 10K type strain sequencing project: providing services to taxonomists for standard genome sequencing and annotation.</title>
        <authorList>
            <consortium name="The Broad Institute Genomics Platform"/>
            <consortium name="The Broad Institute Genome Sequencing Center for Infectious Disease"/>
            <person name="Wu L."/>
            <person name="Ma J."/>
        </authorList>
    </citation>
    <scope>NUCLEOTIDE SEQUENCE [LARGE SCALE GENOMIC DNA]</scope>
    <source>
        <strain evidence="3">CGMCC 1.15342</strain>
    </source>
</reference>
<sequence length="206" mass="23232">MNIKFILVFLLAAAGFSACKKNDFPHQDDFERSYKAWLAFKASSGNNYRYEVPGYTWAGSSWLTTVTVREGKVVQRDFVYTAFNDVIMPENGWTAAEADKLLEPLNMTAETFLEREGYPFLEALQWTETAEDLGTKSRDYSSASALYTLDDIYDKARTEWLKNRSDASISFEANNNGLISSAGFIPNGCMDDCFTGIHIRSIEALE</sequence>
<dbReference type="PROSITE" id="PS51257">
    <property type="entry name" value="PROKAR_LIPOPROTEIN"/>
    <property type="match status" value="1"/>
</dbReference>
<name>A0ABQ1M4W3_9SPHI</name>